<keyword evidence="1" id="KW-0732">Signal</keyword>
<dbReference type="Proteomes" id="UP000295733">
    <property type="component" value="Unassembled WGS sequence"/>
</dbReference>
<dbReference type="RefSeq" id="WP_132605065.1">
    <property type="nucleotide sequence ID" value="NZ_SLXL01000012.1"/>
</dbReference>
<evidence type="ECO:0000313" key="2">
    <source>
        <dbReference type="EMBL" id="TCP21247.1"/>
    </source>
</evidence>
<dbReference type="OrthoDB" id="7055623at2"/>
<feature type="signal peptide" evidence="1">
    <location>
        <begin position="1"/>
        <end position="33"/>
    </location>
</feature>
<dbReference type="EMBL" id="SLXL01000012">
    <property type="protein sequence ID" value="TCP21247.1"/>
    <property type="molecule type" value="Genomic_DNA"/>
</dbReference>
<sequence>MMLSQISFSRITIRAIAAGLVAGLALGSTAAGAAQSIGRPGAVQLALQNAAALEVRSKSIMELQVFRNAQTATGPGGLRLRLVSTKPSTNAWFLLEVTQPGIGRDTYHLENTDPHHVTVGLTPGPNPALSLSVEGTEHLCRPWSGDDALAAARAEGLPYMPVCNGRLSLRNPASGARSNLERTAEFLRDNVSFGESLVGFVKSTLYKDKYLESGDVLDTDEAGRVAERLGRAQLADYPVMYTTMAFDLVGGSTDRMQMGAWYAVAGAPGIYASAMQPRMIHPDILNRRGEVNWLDGVESRADVYLVGFDMSQFEIGYEIGTEHPRLGWSSRPSGAGRNHRIPCPDGFNRPAPLAMTGMLNPAHANRAAATFTGGFKRDHGAFRFGPKATTNYGHHYGFVVHGTVLSRLHPDLATFYVLNDGTIGMKTWTEADNATLGDIRFARQNGVALIEDGTPGPLVTSWGGGNWSGSANADLRTLRAGACLKQEGDIPFLMYAWFSTATPSAMARTFQAYGCDYAMLLDMNALEHTYMALYTPDGQGGIDQRHLVSGMARIDARRRDGSRIPRFIGYPDNRDFFYLLRKEEDGT</sequence>
<name>A0A4R2NIJ3_RHOAD</name>
<feature type="chain" id="PRO_5020670125" evidence="1">
    <location>
        <begin position="34"/>
        <end position="587"/>
    </location>
</feature>
<comment type="caution">
    <text evidence="2">The sequence shown here is derived from an EMBL/GenBank/DDBJ whole genome shotgun (WGS) entry which is preliminary data.</text>
</comment>
<keyword evidence="3" id="KW-1185">Reference proteome</keyword>
<proteinExistence type="predicted"/>
<dbReference type="AlphaFoldDB" id="A0A4R2NIJ3"/>
<accession>A0A4R2NIJ3</accession>
<organism evidence="2 3">
    <name type="scientific">Rhodovulum adriaticum</name>
    <name type="common">Rhodopseudomonas adriatica</name>
    <dbReference type="NCBI Taxonomy" id="35804"/>
    <lineage>
        <taxon>Bacteria</taxon>
        <taxon>Pseudomonadati</taxon>
        <taxon>Pseudomonadota</taxon>
        <taxon>Alphaproteobacteria</taxon>
        <taxon>Rhodobacterales</taxon>
        <taxon>Paracoccaceae</taxon>
        <taxon>Rhodovulum</taxon>
    </lineage>
</organism>
<evidence type="ECO:0000256" key="1">
    <source>
        <dbReference type="SAM" id="SignalP"/>
    </source>
</evidence>
<gene>
    <name evidence="2" type="ORF">EV656_11263</name>
</gene>
<reference evidence="2 3" key="1">
    <citation type="submission" date="2019-03" db="EMBL/GenBank/DDBJ databases">
        <title>Genomic Encyclopedia of Type Strains, Phase IV (KMG-IV): sequencing the most valuable type-strain genomes for metagenomic binning, comparative biology and taxonomic classification.</title>
        <authorList>
            <person name="Goeker M."/>
        </authorList>
    </citation>
    <scope>NUCLEOTIDE SEQUENCE [LARGE SCALE GENOMIC DNA]</scope>
    <source>
        <strain evidence="2 3">DSM 2781</strain>
    </source>
</reference>
<evidence type="ECO:0000313" key="3">
    <source>
        <dbReference type="Proteomes" id="UP000295733"/>
    </source>
</evidence>
<protein>
    <submittedName>
        <fullName evidence="2">Uncharacterized protein</fullName>
    </submittedName>
</protein>